<dbReference type="InterPro" id="IPR050401">
    <property type="entry name" value="Cyclic_nucleotide_synthase"/>
</dbReference>
<dbReference type="Proteomes" id="UP000005237">
    <property type="component" value="Unassembled WGS sequence"/>
</dbReference>
<dbReference type="GO" id="GO:0007168">
    <property type="term" value="P:receptor guanylyl cyclase signaling pathway"/>
    <property type="evidence" value="ECO:0007669"/>
    <property type="project" value="TreeGrafter"/>
</dbReference>
<evidence type="ECO:0000256" key="4">
    <source>
        <dbReference type="ARBA" id="ARBA00022741"/>
    </source>
</evidence>
<evidence type="ECO:0000256" key="3">
    <source>
        <dbReference type="ARBA" id="ARBA00022692"/>
    </source>
</evidence>
<dbReference type="InterPro" id="IPR001054">
    <property type="entry name" value="A/G_cyclase"/>
</dbReference>
<evidence type="ECO:0000256" key="2">
    <source>
        <dbReference type="ARBA" id="ARBA00004370"/>
    </source>
</evidence>
<evidence type="ECO:0000256" key="10">
    <source>
        <dbReference type="RuleBase" id="RU000405"/>
    </source>
</evidence>
<dbReference type="SUPFAM" id="SSF55073">
    <property type="entry name" value="Nucleotide cyclase"/>
    <property type="match status" value="1"/>
</dbReference>
<proteinExistence type="inferred from homology"/>
<dbReference type="SMART" id="SM00044">
    <property type="entry name" value="CYCc"/>
    <property type="match status" value="1"/>
</dbReference>
<name>A0A8R1EXG1_CAEJA</name>
<reference evidence="13" key="2">
    <citation type="submission" date="2022-06" db="UniProtKB">
        <authorList>
            <consortium name="EnsemblMetazoa"/>
        </authorList>
    </citation>
    <scope>IDENTIFICATION</scope>
    <source>
        <strain evidence="13">DF5081</strain>
    </source>
</reference>
<evidence type="ECO:0000313" key="14">
    <source>
        <dbReference type="Proteomes" id="UP000005237"/>
    </source>
</evidence>
<feature type="domain" description="Guanylate cyclase" evidence="12">
    <location>
        <begin position="243"/>
        <end position="330"/>
    </location>
</feature>
<keyword evidence="6 11" id="KW-0472">Membrane</keyword>
<evidence type="ECO:0000259" key="12">
    <source>
        <dbReference type="PROSITE" id="PS50125"/>
    </source>
</evidence>
<protein>
    <submittedName>
        <fullName evidence="13">Guanylate cyclase domain-containing protein</fullName>
    </submittedName>
</protein>
<dbReference type="GO" id="GO:0004383">
    <property type="term" value="F:guanylate cyclase activity"/>
    <property type="evidence" value="ECO:0007669"/>
    <property type="project" value="UniProtKB-EC"/>
</dbReference>
<dbReference type="AlphaFoldDB" id="A0A8R1EXG1"/>
<accession>A0A8R1EXG1</accession>
<evidence type="ECO:0000256" key="8">
    <source>
        <dbReference type="ARBA" id="ARBA00023180"/>
    </source>
</evidence>
<keyword evidence="14" id="KW-1185">Reference proteome</keyword>
<evidence type="ECO:0000256" key="7">
    <source>
        <dbReference type="ARBA" id="ARBA00023170"/>
    </source>
</evidence>
<sequence>MPCWDARKKAPEARRLRKVYLLITFYVPPNSDTVRKVSELEPILLSNCDGLKSNTGCYELSISDLSTGFWPSVDGSLPPDEPVCGFRNEKCDYTPFIIGGCVILFIILLVISGFVVSRVCENRALANTPWRIYRDDFRVIQEDEMKSMLSIGSSKTKMSNMSMFVKHHAVVGTNTHASFHMYPQRRPIVFNRQDLQLLSQMKQAVHDNLNPFLGMSFNEKEEMVILWKFCSRGTIQDIIYNQEVETIGDAYMIVSGIPEENGNEHIRNICDTALDLMQLLKSYQIPHRQNVRLRIRLGIHTGTVAAGVVGLTAPRYCLFGDTVNVASRMESTSEPERIQMSQEARDFCLRYYPEYHIVLRGTVEAKGNEPVTTYWLLGTDSDSQIQEESLKRLGI</sequence>
<evidence type="ECO:0000256" key="1">
    <source>
        <dbReference type="ARBA" id="ARBA00001436"/>
    </source>
</evidence>
<keyword evidence="7" id="KW-0675">Receptor</keyword>
<dbReference type="GO" id="GO:0001653">
    <property type="term" value="F:peptide receptor activity"/>
    <property type="evidence" value="ECO:0007669"/>
    <property type="project" value="TreeGrafter"/>
</dbReference>
<dbReference type="GO" id="GO:0035556">
    <property type="term" value="P:intracellular signal transduction"/>
    <property type="evidence" value="ECO:0007669"/>
    <property type="project" value="InterPro"/>
</dbReference>
<dbReference type="PROSITE" id="PS50125">
    <property type="entry name" value="GUANYLATE_CYCLASE_2"/>
    <property type="match status" value="1"/>
</dbReference>
<dbReference type="CDD" id="cd07302">
    <property type="entry name" value="CHD"/>
    <property type="match status" value="1"/>
</dbReference>
<dbReference type="Pfam" id="PF00211">
    <property type="entry name" value="Guanylate_cyc"/>
    <property type="match status" value="1"/>
</dbReference>
<evidence type="ECO:0000256" key="9">
    <source>
        <dbReference type="ARBA" id="ARBA00023239"/>
    </source>
</evidence>
<comment type="similarity">
    <text evidence="10">Belongs to the adenylyl cyclase class-4/guanylyl cyclase family.</text>
</comment>
<keyword evidence="9 10" id="KW-0456">Lyase</keyword>
<dbReference type="EnsemblMetazoa" id="CJA43341.1">
    <property type="protein sequence ID" value="CJA43341.1"/>
    <property type="gene ID" value="WBGene00219189"/>
</dbReference>
<dbReference type="GO" id="GO:0005886">
    <property type="term" value="C:plasma membrane"/>
    <property type="evidence" value="ECO:0007669"/>
    <property type="project" value="TreeGrafter"/>
</dbReference>
<evidence type="ECO:0000256" key="6">
    <source>
        <dbReference type="ARBA" id="ARBA00023136"/>
    </source>
</evidence>
<organism evidence="13 14">
    <name type="scientific">Caenorhabditis japonica</name>
    <dbReference type="NCBI Taxonomy" id="281687"/>
    <lineage>
        <taxon>Eukaryota</taxon>
        <taxon>Metazoa</taxon>
        <taxon>Ecdysozoa</taxon>
        <taxon>Nematoda</taxon>
        <taxon>Chromadorea</taxon>
        <taxon>Rhabditida</taxon>
        <taxon>Rhabditina</taxon>
        <taxon>Rhabditomorpha</taxon>
        <taxon>Rhabditoidea</taxon>
        <taxon>Rhabditidae</taxon>
        <taxon>Peloderinae</taxon>
        <taxon>Caenorhabditis</taxon>
    </lineage>
</organism>
<dbReference type="PANTHER" id="PTHR11920">
    <property type="entry name" value="GUANYLYL CYCLASE"/>
    <property type="match status" value="1"/>
</dbReference>
<dbReference type="PROSITE" id="PS00452">
    <property type="entry name" value="GUANYLATE_CYCLASE_1"/>
    <property type="match status" value="1"/>
</dbReference>
<dbReference type="PANTHER" id="PTHR11920:SF260">
    <property type="entry name" value="RECEPTOR-TYPE GUANYLATE CYCLASE GCY-23"/>
    <property type="match status" value="1"/>
</dbReference>
<dbReference type="InterPro" id="IPR018297">
    <property type="entry name" value="A/G_cyclase_CS"/>
</dbReference>
<keyword evidence="8" id="KW-0325">Glycoprotein</keyword>
<keyword evidence="3 11" id="KW-0812">Transmembrane</keyword>
<keyword evidence="4" id="KW-0547">Nucleotide-binding</keyword>
<evidence type="ECO:0000313" key="13">
    <source>
        <dbReference type="EnsemblMetazoa" id="CJA43341.1"/>
    </source>
</evidence>
<dbReference type="GO" id="GO:0004016">
    <property type="term" value="F:adenylate cyclase activity"/>
    <property type="evidence" value="ECO:0007669"/>
    <property type="project" value="TreeGrafter"/>
</dbReference>
<feature type="transmembrane region" description="Helical" evidence="11">
    <location>
        <begin position="96"/>
        <end position="116"/>
    </location>
</feature>
<keyword evidence="5 11" id="KW-1133">Transmembrane helix</keyword>
<reference evidence="14" key="1">
    <citation type="submission" date="2010-08" db="EMBL/GenBank/DDBJ databases">
        <authorList>
            <consortium name="Caenorhabditis japonica Sequencing Consortium"/>
            <person name="Wilson R.K."/>
        </authorList>
    </citation>
    <scope>NUCLEOTIDE SEQUENCE [LARGE SCALE GENOMIC DNA]</scope>
    <source>
        <strain evidence="14">DF5081</strain>
    </source>
</reference>
<evidence type="ECO:0000256" key="5">
    <source>
        <dbReference type="ARBA" id="ARBA00022989"/>
    </source>
</evidence>
<comment type="subcellular location">
    <subcellularLocation>
        <location evidence="2">Membrane</location>
    </subcellularLocation>
</comment>
<comment type="catalytic activity">
    <reaction evidence="1">
        <text>GTP = 3',5'-cyclic GMP + diphosphate</text>
        <dbReference type="Rhea" id="RHEA:13665"/>
        <dbReference type="ChEBI" id="CHEBI:33019"/>
        <dbReference type="ChEBI" id="CHEBI:37565"/>
        <dbReference type="ChEBI" id="CHEBI:57746"/>
        <dbReference type="EC" id="4.6.1.2"/>
    </reaction>
</comment>
<dbReference type="InterPro" id="IPR029787">
    <property type="entry name" value="Nucleotide_cyclase"/>
</dbReference>
<dbReference type="Gene3D" id="3.30.70.1230">
    <property type="entry name" value="Nucleotide cyclase"/>
    <property type="match status" value="1"/>
</dbReference>
<dbReference type="GO" id="GO:0000166">
    <property type="term" value="F:nucleotide binding"/>
    <property type="evidence" value="ECO:0007669"/>
    <property type="project" value="UniProtKB-KW"/>
</dbReference>
<evidence type="ECO:0000256" key="11">
    <source>
        <dbReference type="SAM" id="Phobius"/>
    </source>
</evidence>